<feature type="compositionally biased region" description="Basic residues" evidence="1">
    <location>
        <begin position="43"/>
        <end position="57"/>
    </location>
</feature>
<name>A0A919A385_9ACTN</name>
<accession>A0A919A385</accession>
<protein>
    <submittedName>
        <fullName evidence="2">Uncharacterized protein</fullName>
    </submittedName>
</protein>
<evidence type="ECO:0000256" key="1">
    <source>
        <dbReference type="SAM" id="MobiDB-lite"/>
    </source>
</evidence>
<feature type="region of interest" description="Disordered" evidence="1">
    <location>
        <begin position="35"/>
        <end position="57"/>
    </location>
</feature>
<dbReference type="EMBL" id="BNBI01000001">
    <property type="protein sequence ID" value="GHE82898.1"/>
    <property type="molecule type" value="Genomic_DNA"/>
</dbReference>
<sequence length="57" mass="5915">MTVGPGGAWVRDEGYAGAVTVAAVAADKTSLAYLSTGTGTGPARRRWRAGPKSDHRR</sequence>
<keyword evidence="3" id="KW-1185">Reference proteome</keyword>
<gene>
    <name evidence="2" type="ORF">GCM10018772_01410</name>
</gene>
<reference evidence="2" key="2">
    <citation type="submission" date="2020-09" db="EMBL/GenBank/DDBJ databases">
        <authorList>
            <person name="Sun Q."/>
            <person name="Ohkuma M."/>
        </authorList>
    </citation>
    <scope>NUCLEOTIDE SEQUENCE</scope>
    <source>
        <strain evidence="2">JCM 4477</strain>
    </source>
</reference>
<organism evidence="2 3">
    <name type="scientific">Streptomyces fumanus</name>
    <dbReference type="NCBI Taxonomy" id="67302"/>
    <lineage>
        <taxon>Bacteria</taxon>
        <taxon>Bacillati</taxon>
        <taxon>Actinomycetota</taxon>
        <taxon>Actinomycetes</taxon>
        <taxon>Kitasatosporales</taxon>
        <taxon>Streptomycetaceae</taxon>
        <taxon>Streptomyces</taxon>
    </lineage>
</organism>
<reference evidence="2" key="1">
    <citation type="journal article" date="2014" name="Int. J. Syst. Evol. Microbiol.">
        <title>Complete genome sequence of Corynebacterium casei LMG S-19264T (=DSM 44701T), isolated from a smear-ripened cheese.</title>
        <authorList>
            <consortium name="US DOE Joint Genome Institute (JGI-PGF)"/>
            <person name="Walter F."/>
            <person name="Albersmeier A."/>
            <person name="Kalinowski J."/>
            <person name="Ruckert C."/>
        </authorList>
    </citation>
    <scope>NUCLEOTIDE SEQUENCE</scope>
    <source>
        <strain evidence="2">JCM 4477</strain>
    </source>
</reference>
<dbReference type="AlphaFoldDB" id="A0A919A385"/>
<evidence type="ECO:0000313" key="2">
    <source>
        <dbReference type="EMBL" id="GHE82898.1"/>
    </source>
</evidence>
<comment type="caution">
    <text evidence="2">The sequence shown here is derived from an EMBL/GenBank/DDBJ whole genome shotgun (WGS) entry which is preliminary data.</text>
</comment>
<dbReference type="Proteomes" id="UP000630718">
    <property type="component" value="Unassembled WGS sequence"/>
</dbReference>
<evidence type="ECO:0000313" key="3">
    <source>
        <dbReference type="Proteomes" id="UP000630718"/>
    </source>
</evidence>
<proteinExistence type="predicted"/>